<protein>
    <submittedName>
        <fullName evidence="2">Uncharacterized protein</fullName>
    </submittedName>
</protein>
<gene>
    <name evidence="2" type="ORF">E6O75_ATG05127</name>
</gene>
<accession>A0A4Z1P047</accession>
<dbReference type="Proteomes" id="UP000298493">
    <property type="component" value="Unassembled WGS sequence"/>
</dbReference>
<feature type="compositionally biased region" description="Low complexity" evidence="1">
    <location>
        <begin position="75"/>
        <end position="92"/>
    </location>
</feature>
<reference evidence="2 3" key="1">
    <citation type="submission" date="2019-04" db="EMBL/GenBank/DDBJ databases">
        <title>High contiguity whole genome sequence and gene annotation resource for two Venturia nashicola isolates.</title>
        <authorList>
            <person name="Prokchorchik M."/>
            <person name="Won K."/>
            <person name="Lee Y."/>
            <person name="Choi E.D."/>
            <person name="Segonzac C."/>
            <person name="Sohn K.H."/>
        </authorList>
    </citation>
    <scope>NUCLEOTIDE SEQUENCE [LARGE SCALE GENOMIC DNA]</scope>
    <source>
        <strain evidence="2 3">PRI2</strain>
    </source>
</reference>
<keyword evidence="3" id="KW-1185">Reference proteome</keyword>
<name>A0A4Z1P047_9PEZI</name>
<evidence type="ECO:0000313" key="2">
    <source>
        <dbReference type="EMBL" id="TID21732.1"/>
    </source>
</evidence>
<evidence type="ECO:0000313" key="3">
    <source>
        <dbReference type="Proteomes" id="UP000298493"/>
    </source>
</evidence>
<feature type="region of interest" description="Disordered" evidence="1">
    <location>
        <begin position="57"/>
        <end position="92"/>
    </location>
</feature>
<sequence>MSLISETGIYNDYTSRGHIHTEWYMQSKEAPPVPTLNMCKPSEGAVSFFVSVPSFNSSSPNAMESSNGTKNPQPLQVHSQSHLLSSLSPTEI</sequence>
<dbReference type="AlphaFoldDB" id="A0A4Z1P047"/>
<proteinExistence type="predicted"/>
<organism evidence="2 3">
    <name type="scientific">Venturia nashicola</name>
    <dbReference type="NCBI Taxonomy" id="86259"/>
    <lineage>
        <taxon>Eukaryota</taxon>
        <taxon>Fungi</taxon>
        <taxon>Dikarya</taxon>
        <taxon>Ascomycota</taxon>
        <taxon>Pezizomycotina</taxon>
        <taxon>Dothideomycetes</taxon>
        <taxon>Pleosporomycetidae</taxon>
        <taxon>Venturiales</taxon>
        <taxon>Venturiaceae</taxon>
        <taxon>Venturia</taxon>
    </lineage>
</organism>
<feature type="compositionally biased region" description="Polar residues" evidence="1">
    <location>
        <begin position="62"/>
        <end position="74"/>
    </location>
</feature>
<dbReference type="EMBL" id="SNSC02000009">
    <property type="protein sequence ID" value="TID21732.1"/>
    <property type="molecule type" value="Genomic_DNA"/>
</dbReference>
<comment type="caution">
    <text evidence="2">The sequence shown here is derived from an EMBL/GenBank/DDBJ whole genome shotgun (WGS) entry which is preliminary data.</text>
</comment>
<evidence type="ECO:0000256" key="1">
    <source>
        <dbReference type="SAM" id="MobiDB-lite"/>
    </source>
</evidence>